<accession>A0A0J9D2H9</accession>
<evidence type="ECO:0000256" key="2">
    <source>
        <dbReference type="ARBA" id="ARBA00022475"/>
    </source>
</evidence>
<evidence type="ECO:0000256" key="3">
    <source>
        <dbReference type="ARBA" id="ARBA00022692"/>
    </source>
</evidence>
<keyword evidence="2" id="KW-1003">Cell membrane</keyword>
<evidence type="ECO:0000256" key="4">
    <source>
        <dbReference type="ARBA" id="ARBA00022989"/>
    </source>
</evidence>
<proteinExistence type="predicted"/>
<feature type="transmembrane region" description="Helical" evidence="6">
    <location>
        <begin position="58"/>
        <end position="77"/>
    </location>
</feature>
<feature type="transmembrane region" description="Helical" evidence="6">
    <location>
        <begin position="360"/>
        <end position="381"/>
    </location>
</feature>
<evidence type="ECO:0000313" key="7">
    <source>
        <dbReference type="EMBL" id="ATP20544.1"/>
    </source>
</evidence>
<dbReference type="AlphaFoldDB" id="A0A0J9D2H9"/>
<organism evidence="7 8">
    <name type="scientific">Sphingobium yanoikuyae</name>
    <name type="common">Sphingomonas yanoikuyae</name>
    <dbReference type="NCBI Taxonomy" id="13690"/>
    <lineage>
        <taxon>Bacteria</taxon>
        <taxon>Pseudomonadati</taxon>
        <taxon>Pseudomonadota</taxon>
        <taxon>Alphaproteobacteria</taxon>
        <taxon>Sphingomonadales</taxon>
        <taxon>Sphingomonadaceae</taxon>
        <taxon>Sphingobium</taxon>
    </lineage>
</organism>
<keyword evidence="3 6" id="KW-0812">Transmembrane</keyword>
<feature type="transmembrane region" description="Helical" evidence="6">
    <location>
        <begin position="420"/>
        <end position="440"/>
    </location>
</feature>
<feature type="transmembrane region" description="Helical" evidence="6">
    <location>
        <begin position="177"/>
        <end position="195"/>
    </location>
</feature>
<name>A0A0J9D2H9_SPHYA</name>
<evidence type="ECO:0000256" key="1">
    <source>
        <dbReference type="ARBA" id="ARBA00004651"/>
    </source>
</evidence>
<feature type="transmembrane region" description="Helical" evidence="6">
    <location>
        <begin position="143"/>
        <end position="165"/>
    </location>
</feature>
<feature type="transmembrane region" description="Helical" evidence="6">
    <location>
        <begin position="98"/>
        <end position="123"/>
    </location>
</feature>
<evidence type="ECO:0008006" key="9">
    <source>
        <dbReference type="Google" id="ProtNLM"/>
    </source>
</evidence>
<feature type="transmembrane region" description="Helical" evidence="6">
    <location>
        <begin position="29"/>
        <end position="52"/>
    </location>
</feature>
<dbReference type="PANTHER" id="PTHR30250">
    <property type="entry name" value="PST FAMILY PREDICTED COLANIC ACID TRANSPORTER"/>
    <property type="match status" value="1"/>
</dbReference>
<evidence type="ECO:0000256" key="6">
    <source>
        <dbReference type="SAM" id="Phobius"/>
    </source>
</evidence>
<dbReference type="InterPro" id="IPR050833">
    <property type="entry name" value="Poly_Biosynth_Transport"/>
</dbReference>
<feature type="transmembrane region" description="Helical" evidence="6">
    <location>
        <begin position="393"/>
        <end position="414"/>
    </location>
</feature>
<dbReference type="EMBL" id="CP020925">
    <property type="protein sequence ID" value="ATP20544.1"/>
    <property type="molecule type" value="Genomic_DNA"/>
</dbReference>
<evidence type="ECO:0000256" key="5">
    <source>
        <dbReference type="ARBA" id="ARBA00023136"/>
    </source>
</evidence>
<dbReference type="GO" id="GO:0005886">
    <property type="term" value="C:plasma membrane"/>
    <property type="evidence" value="ECO:0007669"/>
    <property type="project" value="UniProtKB-SubCell"/>
</dbReference>
<protein>
    <recommendedName>
        <fullName evidence="9">Lipopolysaccharide biosynthesis protein</fullName>
    </recommendedName>
</protein>
<dbReference type="Pfam" id="PF13440">
    <property type="entry name" value="Polysacc_synt_3"/>
    <property type="match status" value="1"/>
</dbReference>
<dbReference type="PANTHER" id="PTHR30250:SF31">
    <property type="entry name" value="INNER MEMBRANE PROTEIN YGHQ"/>
    <property type="match status" value="1"/>
</dbReference>
<sequence length="452" mass="49040">MERAHPLLSFIISTHAWGLRAMSHRRVRAVTHLLSGTAATLGITLLSIALTARLLHPAAYGILAMILTLGQASERLLSFQSWQPVIRYGASLDHEKDSAAFFALLKFGLLLDLGGGVAAWVVANGIALTGQWLLGYSDETLQMALIFLVSLLFSYNGVATAIYRLTDQYRMIARIQVANALLRLALIGIAFVMDADLFEMVLIWTFTQIIMSISNFIFAIRLLPAPGLRAIFDASVEGINERFPKVWRFALGSNFSLTVWSSAQQVDTLIVGWLADPASAGLFHIAKRISRVVQQIGSQVESVVYPDLSRLAAVGNRRAFVRVVIQTELILLAFGMACFLTILIAGASLMRLIVGAQFAGAVPLLIVQILAVTMTISGAASRAGLLSLGEQRGVLRTVMACAMAFYCSVAPLIMEFGAMGANLAHLAFGIVWLGGLSLNLRRAIKVAPWQQR</sequence>
<dbReference type="Proteomes" id="UP000037029">
    <property type="component" value="Chromosome"/>
</dbReference>
<feature type="transmembrane region" description="Helical" evidence="6">
    <location>
        <begin position="329"/>
        <end position="354"/>
    </location>
</feature>
<reference evidence="7 8" key="1">
    <citation type="submission" date="2017-04" db="EMBL/GenBank/DDBJ databases">
        <title>Characterization, genome and methylation analysis of a phthalic acid esters degrading strain Sphingobium yanoikuyae SHJ.</title>
        <authorList>
            <person name="Feng L."/>
        </authorList>
    </citation>
    <scope>NUCLEOTIDE SEQUENCE [LARGE SCALE GENOMIC DNA]</scope>
    <source>
        <strain evidence="7 8">SHJ</strain>
    </source>
</reference>
<keyword evidence="4 6" id="KW-1133">Transmembrane helix</keyword>
<gene>
    <name evidence="7" type="ORF">BV87_20635</name>
</gene>
<keyword evidence="5 6" id="KW-0472">Membrane</keyword>
<evidence type="ECO:0000313" key="8">
    <source>
        <dbReference type="Proteomes" id="UP000037029"/>
    </source>
</evidence>
<feature type="transmembrane region" description="Helical" evidence="6">
    <location>
        <begin position="201"/>
        <end position="223"/>
    </location>
</feature>
<comment type="subcellular location">
    <subcellularLocation>
        <location evidence="1">Cell membrane</location>
        <topology evidence="1">Multi-pass membrane protein</topology>
    </subcellularLocation>
</comment>